<evidence type="ECO:0000256" key="1">
    <source>
        <dbReference type="ARBA" id="ARBA00007198"/>
    </source>
</evidence>
<dbReference type="InterPro" id="IPR006659">
    <property type="entry name" value="Arsenate_reductase"/>
</dbReference>
<evidence type="ECO:0000256" key="6">
    <source>
        <dbReference type="PROSITE-ProRule" id="PRU01282"/>
    </source>
</evidence>
<evidence type="ECO:0000256" key="4">
    <source>
        <dbReference type="ARBA" id="ARBA00038969"/>
    </source>
</evidence>
<reference evidence="7 8" key="1">
    <citation type="submission" date="2021-03" db="EMBL/GenBank/DDBJ databases">
        <title>Genomic Encyclopedia of Type Strains, Phase IV (KMG-IV): sequencing the most valuable type-strain genomes for metagenomic binning, comparative biology and taxonomic classification.</title>
        <authorList>
            <person name="Goeker M."/>
        </authorList>
    </citation>
    <scope>NUCLEOTIDE SEQUENCE [LARGE SCALE GENOMIC DNA]</scope>
    <source>
        <strain evidence="7 8">DSM 26427</strain>
    </source>
</reference>
<dbReference type="Proteomes" id="UP000823786">
    <property type="component" value="Unassembled WGS sequence"/>
</dbReference>
<accession>A0ABS4EGB7</accession>
<proteinExistence type="inferred from homology"/>
<comment type="caution">
    <text evidence="7">The sequence shown here is derived from an EMBL/GenBank/DDBJ whole genome shotgun (WGS) entry which is preliminary data.</text>
</comment>
<dbReference type="InterPro" id="IPR036249">
    <property type="entry name" value="Thioredoxin-like_sf"/>
</dbReference>
<sequence length="115" mass="13055">MSVMIYHNSHCGTCLAVLDIVRKAGIEPILIDYMTSPPSHEEMLALLLAMDMPPRQLLRTRESAYLSLKLDDESKTDREIIDTMLAHPELIERPIVVTEKGIKLCRPETKVLDLL</sequence>
<evidence type="ECO:0000256" key="5">
    <source>
        <dbReference type="ARBA" id="ARBA00039879"/>
    </source>
</evidence>
<evidence type="ECO:0000313" key="7">
    <source>
        <dbReference type="EMBL" id="MBP1856983.1"/>
    </source>
</evidence>
<dbReference type="PANTHER" id="PTHR30041:SF5">
    <property type="entry name" value="ARSENATE REDUCTASE-RELATED"/>
    <property type="match status" value="1"/>
</dbReference>
<name>A0ABS4EGB7_9HYPH</name>
<gene>
    <name evidence="7" type="ORF">J2Z75_000463</name>
</gene>
<dbReference type="SUPFAM" id="SSF52833">
    <property type="entry name" value="Thioredoxin-like"/>
    <property type="match status" value="1"/>
</dbReference>
<dbReference type="Gene3D" id="3.40.30.10">
    <property type="entry name" value="Glutaredoxin"/>
    <property type="match status" value="1"/>
</dbReference>
<dbReference type="EMBL" id="JAGGJV010000001">
    <property type="protein sequence ID" value="MBP1856983.1"/>
    <property type="molecule type" value="Genomic_DNA"/>
</dbReference>
<keyword evidence="8" id="KW-1185">Reference proteome</keyword>
<dbReference type="GO" id="GO:0008794">
    <property type="term" value="F:arsenate reductase (glutaredoxin) activity"/>
    <property type="evidence" value="ECO:0007669"/>
    <property type="project" value="UniProtKB-EC"/>
</dbReference>
<protein>
    <recommendedName>
        <fullName evidence="5">Arsenate reductase</fullName>
        <ecNumber evidence="4">1.20.4.1</ecNumber>
    </recommendedName>
</protein>
<evidence type="ECO:0000256" key="2">
    <source>
        <dbReference type="ARBA" id="ARBA00022849"/>
    </source>
</evidence>
<dbReference type="PANTHER" id="PTHR30041">
    <property type="entry name" value="ARSENATE REDUCTASE"/>
    <property type="match status" value="1"/>
</dbReference>
<keyword evidence="2" id="KW-0059">Arsenical resistance</keyword>
<dbReference type="RefSeq" id="WP_209847157.1">
    <property type="nucleotide sequence ID" value="NZ_JAGGJV010000001.1"/>
</dbReference>
<evidence type="ECO:0000313" key="8">
    <source>
        <dbReference type="Proteomes" id="UP000823786"/>
    </source>
</evidence>
<dbReference type="PROSITE" id="PS51353">
    <property type="entry name" value="ARSC"/>
    <property type="match status" value="1"/>
</dbReference>
<dbReference type="InterPro" id="IPR006660">
    <property type="entry name" value="Arsenate_reductase-like"/>
</dbReference>
<keyword evidence="3 7" id="KW-0560">Oxidoreductase</keyword>
<evidence type="ECO:0000256" key="3">
    <source>
        <dbReference type="ARBA" id="ARBA00023002"/>
    </source>
</evidence>
<dbReference type="Pfam" id="PF03960">
    <property type="entry name" value="ArsC"/>
    <property type="match status" value="1"/>
</dbReference>
<dbReference type="CDD" id="cd03034">
    <property type="entry name" value="ArsC_ArsC"/>
    <property type="match status" value="1"/>
</dbReference>
<organism evidence="7 8">
    <name type="scientific">Rhizobium herbae</name>
    <dbReference type="NCBI Taxonomy" id="508661"/>
    <lineage>
        <taxon>Bacteria</taxon>
        <taxon>Pseudomonadati</taxon>
        <taxon>Pseudomonadota</taxon>
        <taxon>Alphaproteobacteria</taxon>
        <taxon>Hyphomicrobiales</taxon>
        <taxon>Rhizobiaceae</taxon>
        <taxon>Rhizobium/Agrobacterium group</taxon>
        <taxon>Rhizobium</taxon>
    </lineage>
</organism>
<comment type="similarity">
    <text evidence="1 6">Belongs to the ArsC family.</text>
</comment>
<dbReference type="EC" id="1.20.4.1" evidence="4"/>